<name>A0A5P1FQC0_ASPOF</name>
<proteinExistence type="predicted"/>
<protein>
    <submittedName>
        <fullName evidence="2">Uncharacterized protein</fullName>
    </submittedName>
</protein>
<feature type="region of interest" description="Disordered" evidence="1">
    <location>
        <begin position="18"/>
        <end position="43"/>
    </location>
</feature>
<evidence type="ECO:0000313" key="2">
    <source>
        <dbReference type="EMBL" id="ONK78860.1"/>
    </source>
</evidence>
<dbReference type="Gramene" id="ONK78860">
    <property type="protein sequence ID" value="ONK78860"/>
    <property type="gene ID" value="A4U43_C01F320"/>
</dbReference>
<evidence type="ECO:0000313" key="3">
    <source>
        <dbReference type="Proteomes" id="UP000243459"/>
    </source>
</evidence>
<reference evidence="3" key="1">
    <citation type="journal article" date="2017" name="Nat. Commun.">
        <title>The asparagus genome sheds light on the origin and evolution of a young Y chromosome.</title>
        <authorList>
            <person name="Harkess A."/>
            <person name="Zhou J."/>
            <person name="Xu C."/>
            <person name="Bowers J.E."/>
            <person name="Van der Hulst R."/>
            <person name="Ayyampalayam S."/>
            <person name="Mercati F."/>
            <person name="Riccardi P."/>
            <person name="McKain M.R."/>
            <person name="Kakrana A."/>
            <person name="Tang H."/>
            <person name="Ray J."/>
            <person name="Groenendijk J."/>
            <person name="Arikit S."/>
            <person name="Mathioni S.M."/>
            <person name="Nakano M."/>
            <person name="Shan H."/>
            <person name="Telgmann-Rauber A."/>
            <person name="Kanno A."/>
            <person name="Yue Z."/>
            <person name="Chen H."/>
            <person name="Li W."/>
            <person name="Chen Y."/>
            <person name="Xu X."/>
            <person name="Zhang Y."/>
            <person name="Luo S."/>
            <person name="Chen H."/>
            <person name="Gao J."/>
            <person name="Mao Z."/>
            <person name="Pires J.C."/>
            <person name="Luo M."/>
            <person name="Kudrna D."/>
            <person name="Wing R.A."/>
            <person name="Meyers B.C."/>
            <person name="Yi K."/>
            <person name="Kong H."/>
            <person name="Lavrijsen P."/>
            <person name="Sunseri F."/>
            <person name="Falavigna A."/>
            <person name="Ye Y."/>
            <person name="Leebens-Mack J.H."/>
            <person name="Chen G."/>
        </authorList>
    </citation>
    <scope>NUCLEOTIDE SEQUENCE [LARGE SCALE GENOMIC DNA]</scope>
    <source>
        <strain evidence="3">cv. DH0086</strain>
    </source>
</reference>
<dbReference type="AlphaFoldDB" id="A0A5P1FQC0"/>
<keyword evidence="3" id="KW-1185">Reference proteome</keyword>
<dbReference type="Proteomes" id="UP000243459">
    <property type="component" value="Chromosome 1"/>
</dbReference>
<accession>A0A5P1FQC0</accession>
<sequence>MRATERSDDDPWRLFRCRKIPSPTLSSSKEDPDPINNSNPPHRPPPAVAVRFLIVIEICSPTEFSVTPQPLNGFTFPGGLECFRELKHAVPFREIESQGIRMTMACNIKDHELLLRCLRMISGVELQDIPPRMLSVAKRLEIDYVRDDDGYDRIGGSIQFITIMKRFE</sequence>
<evidence type="ECO:0000256" key="1">
    <source>
        <dbReference type="SAM" id="MobiDB-lite"/>
    </source>
</evidence>
<gene>
    <name evidence="2" type="ORF">A4U43_C01F320</name>
</gene>
<organism evidence="2 3">
    <name type="scientific">Asparagus officinalis</name>
    <name type="common">Garden asparagus</name>
    <dbReference type="NCBI Taxonomy" id="4686"/>
    <lineage>
        <taxon>Eukaryota</taxon>
        <taxon>Viridiplantae</taxon>
        <taxon>Streptophyta</taxon>
        <taxon>Embryophyta</taxon>
        <taxon>Tracheophyta</taxon>
        <taxon>Spermatophyta</taxon>
        <taxon>Magnoliopsida</taxon>
        <taxon>Liliopsida</taxon>
        <taxon>Asparagales</taxon>
        <taxon>Asparagaceae</taxon>
        <taxon>Asparagoideae</taxon>
        <taxon>Asparagus</taxon>
    </lineage>
</organism>
<dbReference type="EMBL" id="CM007381">
    <property type="protein sequence ID" value="ONK78860.1"/>
    <property type="molecule type" value="Genomic_DNA"/>
</dbReference>